<dbReference type="GO" id="GO:0005737">
    <property type="term" value="C:cytoplasm"/>
    <property type="evidence" value="ECO:0007669"/>
    <property type="project" value="TreeGrafter"/>
</dbReference>
<comment type="caution">
    <text evidence="1">The sequence shown here is derived from an EMBL/GenBank/DDBJ whole genome shotgun (WGS) entry which is preliminary data.</text>
</comment>
<name>A0A1B7TFK9_9ASCO</name>
<dbReference type="PANTHER" id="PTHR43595">
    <property type="entry name" value="37S RIBOSOMAL PROTEIN S26, MITOCHONDRIAL"/>
    <property type="match status" value="1"/>
</dbReference>
<dbReference type="OrthoDB" id="275227at2759"/>
<evidence type="ECO:0000313" key="2">
    <source>
        <dbReference type="Proteomes" id="UP000092321"/>
    </source>
</evidence>
<dbReference type="Gene3D" id="3.55.40.20">
    <property type="entry name" value="Iron/manganese superoxide dismutase, C-terminal domain"/>
    <property type="match status" value="1"/>
</dbReference>
<organism evidence="1 2">
    <name type="scientific">Hanseniaspora valbyensis NRRL Y-1626</name>
    <dbReference type="NCBI Taxonomy" id="766949"/>
    <lineage>
        <taxon>Eukaryota</taxon>
        <taxon>Fungi</taxon>
        <taxon>Dikarya</taxon>
        <taxon>Ascomycota</taxon>
        <taxon>Saccharomycotina</taxon>
        <taxon>Saccharomycetes</taxon>
        <taxon>Saccharomycodales</taxon>
        <taxon>Saccharomycodaceae</taxon>
        <taxon>Hanseniaspora</taxon>
    </lineage>
</organism>
<protein>
    <recommendedName>
        <fullName evidence="3">Manganese/iron superoxide dismutase C-terminal domain-containing protein</fullName>
    </recommendedName>
</protein>
<accession>A0A1B7TFK9</accession>
<sequence length="273" mass="31564">MISRVISKRTLYTVPDFTAKTLPSVYKSQEQYDLVSKQQHAKLVEDLNQKVAQTQFEPLTPIELMQRLRNDKTKTHIFNNCSHLINNHLFIENIQLLNQKAGKQLAENKVLKSLFEQYGTDNLDELIFKLKQEMNERLIGQGFFHIIENSSGEITTLFSNNQGTPLISSSGLKFQDLDLNGGILKPNDYKNYNNRLRDVRVALNEKAKKKLLDKKNLDEGNIPGSEFKILAVVNLWDYAFIKDFGIGNVAREEYFEQCLKNLNWNVVLKRLEI</sequence>
<evidence type="ECO:0008006" key="3">
    <source>
        <dbReference type="Google" id="ProtNLM"/>
    </source>
</evidence>
<evidence type="ECO:0000313" key="1">
    <source>
        <dbReference type="EMBL" id="OBA27527.1"/>
    </source>
</evidence>
<dbReference type="InterPro" id="IPR036324">
    <property type="entry name" value="Mn/Fe_SOD_N_sf"/>
</dbReference>
<reference evidence="2" key="1">
    <citation type="journal article" date="2016" name="Proc. Natl. Acad. Sci. U.S.A.">
        <title>Comparative genomics of biotechnologically important yeasts.</title>
        <authorList>
            <person name="Riley R."/>
            <person name="Haridas S."/>
            <person name="Wolfe K.H."/>
            <person name="Lopes M.R."/>
            <person name="Hittinger C.T."/>
            <person name="Goeker M."/>
            <person name="Salamov A.A."/>
            <person name="Wisecaver J.H."/>
            <person name="Long T.M."/>
            <person name="Calvey C.H."/>
            <person name="Aerts A.L."/>
            <person name="Barry K.W."/>
            <person name="Choi C."/>
            <person name="Clum A."/>
            <person name="Coughlan A.Y."/>
            <person name="Deshpande S."/>
            <person name="Douglass A.P."/>
            <person name="Hanson S.J."/>
            <person name="Klenk H.-P."/>
            <person name="LaButti K.M."/>
            <person name="Lapidus A."/>
            <person name="Lindquist E.A."/>
            <person name="Lipzen A.M."/>
            <person name="Meier-Kolthoff J.P."/>
            <person name="Ohm R.A."/>
            <person name="Otillar R.P."/>
            <person name="Pangilinan J.L."/>
            <person name="Peng Y."/>
            <person name="Rokas A."/>
            <person name="Rosa C.A."/>
            <person name="Scheuner C."/>
            <person name="Sibirny A.A."/>
            <person name="Slot J.C."/>
            <person name="Stielow J.B."/>
            <person name="Sun H."/>
            <person name="Kurtzman C.P."/>
            <person name="Blackwell M."/>
            <person name="Grigoriev I.V."/>
            <person name="Jeffries T.W."/>
        </authorList>
    </citation>
    <scope>NUCLEOTIDE SEQUENCE [LARGE SCALE GENOMIC DNA]</scope>
    <source>
        <strain evidence="2">NRRL Y-1626</strain>
    </source>
</reference>
<dbReference type="Proteomes" id="UP000092321">
    <property type="component" value="Unassembled WGS sequence"/>
</dbReference>
<keyword evidence="2" id="KW-1185">Reference proteome</keyword>
<dbReference type="SUPFAM" id="SSF46609">
    <property type="entry name" value="Fe,Mn superoxide dismutase (SOD), N-terminal domain"/>
    <property type="match status" value="1"/>
</dbReference>
<dbReference type="SUPFAM" id="SSF54719">
    <property type="entry name" value="Fe,Mn superoxide dismutase (SOD), C-terminal domain"/>
    <property type="match status" value="1"/>
</dbReference>
<dbReference type="EMBL" id="LXPE01000008">
    <property type="protein sequence ID" value="OBA27527.1"/>
    <property type="molecule type" value="Genomic_DNA"/>
</dbReference>
<dbReference type="PANTHER" id="PTHR43595:SF2">
    <property type="entry name" value="SMALL RIBOSOMAL SUBUNIT PROTEIN MS42"/>
    <property type="match status" value="1"/>
</dbReference>
<gene>
    <name evidence="1" type="ORF">HANVADRAFT_52272</name>
</gene>
<proteinExistence type="predicted"/>
<dbReference type="AlphaFoldDB" id="A0A1B7TFK9"/>
<dbReference type="InterPro" id="IPR036314">
    <property type="entry name" value="SOD_C_sf"/>
</dbReference>